<dbReference type="EMBL" id="LR590484">
    <property type="protein sequence ID" value="VTR41286.1"/>
    <property type="molecule type" value="Genomic_DNA"/>
</dbReference>
<feature type="chain" id="PRO_5020532441" evidence="1">
    <location>
        <begin position="24"/>
        <end position="328"/>
    </location>
</feature>
<dbReference type="Gene3D" id="2.60.120.560">
    <property type="entry name" value="Exo-inulinase, domain 1"/>
    <property type="match status" value="1"/>
</dbReference>
<dbReference type="PROSITE" id="PS51257">
    <property type="entry name" value="PROKAR_LIPOPROTEIN"/>
    <property type="match status" value="1"/>
</dbReference>
<evidence type="ECO:0000259" key="2">
    <source>
        <dbReference type="Pfam" id="PF06439"/>
    </source>
</evidence>
<dbReference type="KEGG" id="stha:NCTC11429_02492"/>
<evidence type="ECO:0000313" key="6">
    <source>
        <dbReference type="Proteomes" id="UP001566204"/>
    </source>
</evidence>
<gene>
    <name evidence="3" type="ORF">ABTW24_21365</name>
    <name evidence="4" type="ORF">NCTC11429_02492</name>
</gene>
<keyword evidence="1" id="KW-0732">Signal</keyword>
<dbReference type="Proteomes" id="UP001566204">
    <property type="component" value="Unassembled WGS sequence"/>
</dbReference>
<dbReference type="STRING" id="1123265.GCA_000686625_03811"/>
<dbReference type="InterPro" id="IPR010496">
    <property type="entry name" value="AL/BT2_dom"/>
</dbReference>
<dbReference type="AlphaFoldDB" id="A0A4U9V476"/>
<reference evidence="3 6" key="2">
    <citation type="submission" date="2024-06" db="EMBL/GenBank/DDBJ databases">
        <title>Soil Sphingobacterium thalpophilum.</title>
        <authorList>
            <person name="Yang J."/>
            <person name="Li J."/>
        </authorList>
    </citation>
    <scope>NUCLEOTIDE SEQUENCE [LARGE SCALE GENOMIC DNA]</scope>
    <source>
        <strain evidence="3 6">22g91tb</strain>
    </source>
</reference>
<protein>
    <submittedName>
        <fullName evidence="3">DUF1080 domain-containing protein</fullName>
    </submittedName>
    <submittedName>
        <fullName evidence="4">Domain of Uncharacterized Function (DUF1080)</fullName>
    </submittedName>
</protein>
<evidence type="ECO:0000313" key="5">
    <source>
        <dbReference type="Proteomes" id="UP000308196"/>
    </source>
</evidence>
<evidence type="ECO:0000256" key="1">
    <source>
        <dbReference type="SAM" id="SignalP"/>
    </source>
</evidence>
<accession>A0A4U9V476</accession>
<dbReference type="Proteomes" id="UP000308196">
    <property type="component" value="Chromosome"/>
</dbReference>
<dbReference type="Pfam" id="PF06439">
    <property type="entry name" value="3keto-disac_hyd"/>
    <property type="match status" value="1"/>
</dbReference>
<reference evidence="4 5" key="1">
    <citation type="submission" date="2019-05" db="EMBL/GenBank/DDBJ databases">
        <authorList>
            <consortium name="Pathogen Informatics"/>
        </authorList>
    </citation>
    <scope>NUCLEOTIDE SEQUENCE [LARGE SCALE GENOMIC DNA]</scope>
    <source>
        <strain evidence="4 5">NCTC11429</strain>
    </source>
</reference>
<evidence type="ECO:0000313" key="3">
    <source>
        <dbReference type="EMBL" id="MEZ0454154.1"/>
    </source>
</evidence>
<dbReference type="RefSeq" id="WP_081817905.1">
    <property type="nucleotide sequence ID" value="NZ_CP141191.1"/>
</dbReference>
<keyword evidence="6" id="KW-1185">Reference proteome</keyword>
<feature type="domain" description="3-keto-alpha-glucoside-1,2-lyase/3-keto-2-hydroxy-glucal hydratase" evidence="2">
    <location>
        <begin position="154"/>
        <end position="321"/>
    </location>
</feature>
<sequence>MRRNTAFLLGVLAACTLPQIVVAKSPTGAPVHYAQEVDGKELIGRWDIEVDVNGTPAPSWLEVKLSGFKTLVGHYVSTSGSARPVSQVFFENGKFRFAIPPQWESGKMNLSVEGEVVNGVLQGTITEPDGKTHRFKGVRAPELKRAGTVKWGKPIQLFNGKDLTGWKATGKTNQWIVKNGVLTSPQSGSNLVSEQKFEDFKLHVEFKIPSGSNSGVYLRGRYEVQIEDSPKDAHPSSVLFAGVYGFLAANEMVNKGADQWQTYDITLVGRLVTVVANGKTVISNQEIPGITGGALDSREAEPGPIYFQGDHGPVEFRKVVITPAVKNN</sequence>
<organism evidence="4 5">
    <name type="scientific">Sphingobacterium thalpophilum</name>
    <dbReference type="NCBI Taxonomy" id="259"/>
    <lineage>
        <taxon>Bacteria</taxon>
        <taxon>Pseudomonadati</taxon>
        <taxon>Bacteroidota</taxon>
        <taxon>Sphingobacteriia</taxon>
        <taxon>Sphingobacteriales</taxon>
        <taxon>Sphingobacteriaceae</taxon>
        <taxon>Sphingobacterium</taxon>
    </lineage>
</organism>
<evidence type="ECO:0000313" key="4">
    <source>
        <dbReference type="EMBL" id="VTR41286.1"/>
    </source>
</evidence>
<dbReference type="GeneID" id="78463202"/>
<feature type="signal peptide" evidence="1">
    <location>
        <begin position="1"/>
        <end position="23"/>
    </location>
</feature>
<dbReference type="GO" id="GO:0016787">
    <property type="term" value="F:hydrolase activity"/>
    <property type="evidence" value="ECO:0007669"/>
    <property type="project" value="InterPro"/>
</dbReference>
<dbReference type="EMBL" id="JBEOQB010000006">
    <property type="protein sequence ID" value="MEZ0454154.1"/>
    <property type="molecule type" value="Genomic_DNA"/>
</dbReference>
<name>A0A4U9V476_9SPHI</name>
<proteinExistence type="predicted"/>